<evidence type="ECO:0000313" key="3">
    <source>
        <dbReference type="EMBL" id="CAB4197222.1"/>
    </source>
</evidence>
<sequence length="129" mass="13370">MANVAHSSLTGANLHEPKGVATATVDQVYQADGAGSGAWKLPIKKYSITLTPTIVASNTTSEQTFTCSGLVLATDKIIGVSKAAHQAGLGVVGWRVSADNTIAITWMNNTGVGITPTAAQVYTVFAHRE</sequence>
<organism evidence="1">
    <name type="scientific">uncultured Caudovirales phage</name>
    <dbReference type="NCBI Taxonomy" id="2100421"/>
    <lineage>
        <taxon>Viruses</taxon>
        <taxon>Duplodnaviria</taxon>
        <taxon>Heunggongvirae</taxon>
        <taxon>Uroviricota</taxon>
        <taxon>Caudoviricetes</taxon>
        <taxon>Peduoviridae</taxon>
        <taxon>Maltschvirus</taxon>
        <taxon>Maltschvirus maltsch</taxon>
    </lineage>
</organism>
<dbReference type="EMBL" id="LR797266">
    <property type="protein sequence ID" value="CAB4197222.1"/>
    <property type="molecule type" value="Genomic_DNA"/>
</dbReference>
<evidence type="ECO:0000313" key="4">
    <source>
        <dbReference type="EMBL" id="CAB4212340.1"/>
    </source>
</evidence>
<protein>
    <submittedName>
        <fullName evidence="1">Uncharacterized protein</fullName>
    </submittedName>
</protein>
<evidence type="ECO:0000313" key="5">
    <source>
        <dbReference type="EMBL" id="CAB5227487.1"/>
    </source>
</evidence>
<dbReference type="EMBL" id="LR797043">
    <property type="protein sequence ID" value="CAB4182730.1"/>
    <property type="molecule type" value="Genomic_DNA"/>
</dbReference>
<accession>A0A6J5PLJ8</accession>
<name>A0A6J5PLJ8_9CAUD</name>
<dbReference type="EMBL" id="LR798375">
    <property type="protein sequence ID" value="CAB5227487.1"/>
    <property type="molecule type" value="Genomic_DNA"/>
</dbReference>
<dbReference type="EMBL" id="LR796848">
    <property type="protein sequence ID" value="CAB4170045.1"/>
    <property type="molecule type" value="Genomic_DNA"/>
</dbReference>
<evidence type="ECO:0000313" key="2">
    <source>
        <dbReference type="EMBL" id="CAB4182730.1"/>
    </source>
</evidence>
<dbReference type="EMBL" id="LR797390">
    <property type="protein sequence ID" value="CAB4212340.1"/>
    <property type="molecule type" value="Genomic_DNA"/>
</dbReference>
<reference evidence="1" key="1">
    <citation type="submission" date="2020-05" db="EMBL/GenBank/DDBJ databases">
        <authorList>
            <person name="Chiriac C."/>
            <person name="Salcher M."/>
            <person name="Ghai R."/>
            <person name="Kavagutti S V."/>
        </authorList>
    </citation>
    <scope>NUCLEOTIDE SEQUENCE</scope>
</reference>
<evidence type="ECO:0000313" key="1">
    <source>
        <dbReference type="EMBL" id="CAB4170045.1"/>
    </source>
</evidence>
<proteinExistence type="predicted"/>
<gene>
    <name evidence="2" type="ORF">UFOVP1080_19</name>
    <name evidence="3" type="ORF">UFOVP1321_7</name>
    <name evidence="4" type="ORF">UFOVP1432_8</name>
    <name evidence="5" type="ORF">UFOVP1528_44</name>
    <name evidence="1" type="ORF">UFOVP905_31</name>
</gene>